<reference evidence="1" key="1">
    <citation type="submission" date="2014-09" db="EMBL/GenBank/DDBJ databases">
        <authorList>
            <person name="Magalhaes I.L.F."/>
            <person name="Oliveira U."/>
            <person name="Santos F.R."/>
            <person name="Vidigal T.H.D.A."/>
            <person name="Brescovit A.D."/>
            <person name="Santos A.J."/>
        </authorList>
    </citation>
    <scope>NUCLEOTIDE SEQUENCE</scope>
    <source>
        <tissue evidence="1">Shoot tissue taken approximately 20 cm above the soil surface</tissue>
    </source>
</reference>
<protein>
    <submittedName>
        <fullName evidence="1">Uncharacterized protein</fullName>
    </submittedName>
</protein>
<accession>A0A0A9B8N4</accession>
<reference evidence="1" key="2">
    <citation type="journal article" date="2015" name="Data Brief">
        <title>Shoot transcriptome of the giant reed, Arundo donax.</title>
        <authorList>
            <person name="Barrero R.A."/>
            <person name="Guerrero F.D."/>
            <person name="Moolhuijzen P."/>
            <person name="Goolsby J.A."/>
            <person name="Tidwell J."/>
            <person name="Bellgard S.E."/>
            <person name="Bellgard M.I."/>
        </authorList>
    </citation>
    <scope>NUCLEOTIDE SEQUENCE</scope>
    <source>
        <tissue evidence="1">Shoot tissue taken approximately 20 cm above the soil surface</tissue>
    </source>
</reference>
<evidence type="ECO:0000313" key="1">
    <source>
        <dbReference type="EMBL" id="JAD57580.1"/>
    </source>
</evidence>
<dbReference type="EMBL" id="GBRH01240315">
    <property type="protein sequence ID" value="JAD57580.1"/>
    <property type="molecule type" value="Transcribed_RNA"/>
</dbReference>
<sequence>MVARGCRRGRERC</sequence>
<name>A0A0A9B8N4_ARUDO</name>
<proteinExistence type="predicted"/>
<organism evidence="1">
    <name type="scientific">Arundo donax</name>
    <name type="common">Giant reed</name>
    <name type="synonym">Donax arundinaceus</name>
    <dbReference type="NCBI Taxonomy" id="35708"/>
    <lineage>
        <taxon>Eukaryota</taxon>
        <taxon>Viridiplantae</taxon>
        <taxon>Streptophyta</taxon>
        <taxon>Embryophyta</taxon>
        <taxon>Tracheophyta</taxon>
        <taxon>Spermatophyta</taxon>
        <taxon>Magnoliopsida</taxon>
        <taxon>Liliopsida</taxon>
        <taxon>Poales</taxon>
        <taxon>Poaceae</taxon>
        <taxon>PACMAD clade</taxon>
        <taxon>Arundinoideae</taxon>
        <taxon>Arundineae</taxon>
        <taxon>Arundo</taxon>
    </lineage>
</organism>